<dbReference type="InterPro" id="IPR012340">
    <property type="entry name" value="NA-bd_OB-fold"/>
</dbReference>
<dbReference type="HAMAP" id="MF_00984">
    <property type="entry name" value="SSB"/>
    <property type="match status" value="1"/>
</dbReference>
<dbReference type="RefSeq" id="WP_191732885.1">
    <property type="nucleotide sequence ID" value="NZ_JACSPR010000003.1"/>
</dbReference>
<dbReference type="CDD" id="cd04496">
    <property type="entry name" value="SSB_OBF"/>
    <property type="match status" value="1"/>
</dbReference>
<evidence type="ECO:0000256" key="4">
    <source>
        <dbReference type="SAM" id="MobiDB-lite"/>
    </source>
</evidence>
<evidence type="ECO:0000256" key="3">
    <source>
        <dbReference type="RuleBase" id="RU000524"/>
    </source>
</evidence>
<dbReference type="InterPro" id="IPR000424">
    <property type="entry name" value="Primosome_PriB/ssb"/>
</dbReference>
<dbReference type="SUPFAM" id="SSF50249">
    <property type="entry name" value="Nucleic acid-binding proteins"/>
    <property type="match status" value="1"/>
</dbReference>
<keyword evidence="6" id="KW-1185">Reference proteome</keyword>
<gene>
    <name evidence="5" type="ORF">H9627_04780</name>
</gene>
<protein>
    <recommendedName>
        <fullName evidence="2 3">Single-stranded DNA-binding protein</fullName>
        <shortName evidence="2">SSB</shortName>
    </recommendedName>
</protein>
<dbReference type="GO" id="GO:0009295">
    <property type="term" value="C:nucleoid"/>
    <property type="evidence" value="ECO:0007669"/>
    <property type="project" value="TreeGrafter"/>
</dbReference>
<dbReference type="PANTHER" id="PTHR10302:SF27">
    <property type="entry name" value="SINGLE-STRANDED DNA-BINDING PROTEIN"/>
    <property type="match status" value="1"/>
</dbReference>
<dbReference type="GO" id="GO:0003697">
    <property type="term" value="F:single-stranded DNA binding"/>
    <property type="evidence" value="ECO:0007669"/>
    <property type="project" value="UniProtKB-UniRule"/>
</dbReference>
<dbReference type="EMBL" id="JACSPR010000003">
    <property type="protein sequence ID" value="MBD8029647.1"/>
    <property type="molecule type" value="Genomic_DNA"/>
</dbReference>
<dbReference type="InterPro" id="IPR011344">
    <property type="entry name" value="ssDNA-bd"/>
</dbReference>
<comment type="caution">
    <text evidence="2">Lacks conserved residue(s) required for the propagation of feature annotation.</text>
</comment>
<comment type="caution">
    <text evidence="5">The sequence shown here is derived from an EMBL/GenBank/DDBJ whole genome shotgun (WGS) entry which is preliminary data.</text>
</comment>
<evidence type="ECO:0000256" key="2">
    <source>
        <dbReference type="HAMAP-Rule" id="MF_00984"/>
    </source>
</evidence>
<dbReference type="Pfam" id="PF00436">
    <property type="entry name" value="SSB"/>
    <property type="match status" value="1"/>
</dbReference>
<dbReference type="AlphaFoldDB" id="A0A8I0HP76"/>
<dbReference type="Gene3D" id="2.40.50.140">
    <property type="entry name" value="Nucleic acid-binding proteins"/>
    <property type="match status" value="1"/>
</dbReference>
<proteinExistence type="inferred from homology"/>
<organism evidence="5 6">
    <name type="scientific">Corynebacterium gallinarum</name>
    <dbReference type="NCBI Taxonomy" id="2762214"/>
    <lineage>
        <taxon>Bacteria</taxon>
        <taxon>Bacillati</taxon>
        <taxon>Actinomycetota</taxon>
        <taxon>Actinomycetes</taxon>
        <taxon>Mycobacteriales</taxon>
        <taxon>Corynebacteriaceae</taxon>
        <taxon>Corynebacterium</taxon>
    </lineage>
</organism>
<feature type="compositionally biased region" description="Gly residues" evidence="4">
    <location>
        <begin position="123"/>
        <end position="190"/>
    </location>
</feature>
<dbReference type="PANTHER" id="PTHR10302">
    <property type="entry name" value="SINGLE-STRANDED DNA-BINDING PROTEIN"/>
    <property type="match status" value="1"/>
</dbReference>
<sequence length="236" mass="23855">MAQGDTNITVVGNLVADPELRFTPSGAAVANFRIASTPRTFNRTTNQWEDGEGLFLTCNVWREAAENVAESLTKGMRVIVQGRLRQRSYETREGEKRTIFEVEVDEVGPSLKYAKAEVTRIPRGGGQGGQGGGFGGNQGGGFGGQGGNQGANPGGGQGGFGQNTGGFGGQQGNQGGFGGGQGANPGGNQGQSGNNFNQGGFGGGGNQAAAPDNDPWNSAPPAGSGGFGGADDEPPF</sequence>
<dbReference type="Proteomes" id="UP000650224">
    <property type="component" value="Unassembled WGS sequence"/>
</dbReference>
<keyword evidence="1 2" id="KW-0238">DNA-binding</keyword>
<dbReference type="PROSITE" id="PS50935">
    <property type="entry name" value="SSB"/>
    <property type="match status" value="1"/>
</dbReference>
<feature type="region of interest" description="Disordered" evidence="4">
    <location>
        <begin position="121"/>
        <end position="236"/>
    </location>
</feature>
<name>A0A8I0HP76_9CORY</name>
<dbReference type="NCBIfam" id="NF005851">
    <property type="entry name" value="PRK07772.1"/>
    <property type="match status" value="1"/>
</dbReference>
<comment type="subunit">
    <text evidence="2">Homotetramer.</text>
</comment>
<evidence type="ECO:0000256" key="1">
    <source>
        <dbReference type="ARBA" id="ARBA00023125"/>
    </source>
</evidence>
<evidence type="ECO:0000313" key="6">
    <source>
        <dbReference type="Proteomes" id="UP000650224"/>
    </source>
</evidence>
<dbReference type="NCBIfam" id="TIGR00621">
    <property type="entry name" value="ssb"/>
    <property type="match status" value="1"/>
</dbReference>
<reference evidence="5 6" key="1">
    <citation type="submission" date="2020-08" db="EMBL/GenBank/DDBJ databases">
        <title>A Genomic Blueprint of the Chicken Gut Microbiome.</title>
        <authorList>
            <person name="Gilroy R."/>
            <person name="Ravi A."/>
            <person name="Getino M."/>
            <person name="Pursley I."/>
            <person name="Horton D.L."/>
            <person name="Alikhan N.-F."/>
            <person name="Baker D."/>
            <person name="Gharbi K."/>
            <person name="Hall N."/>
            <person name="Watson M."/>
            <person name="Adriaenssens E.M."/>
            <person name="Foster-Nyarko E."/>
            <person name="Jarju S."/>
            <person name="Secka A."/>
            <person name="Antonio M."/>
            <person name="Oren A."/>
            <person name="Chaudhuri R."/>
            <person name="La Ragione R.M."/>
            <person name="Hildebrand F."/>
            <person name="Pallen M.J."/>
        </authorList>
    </citation>
    <scope>NUCLEOTIDE SEQUENCE [LARGE SCALE GENOMIC DNA]</scope>
    <source>
        <strain evidence="5 6">Sa1YVA5</strain>
    </source>
</reference>
<dbReference type="GO" id="GO:0006260">
    <property type="term" value="P:DNA replication"/>
    <property type="evidence" value="ECO:0007669"/>
    <property type="project" value="InterPro"/>
</dbReference>
<evidence type="ECO:0000313" key="5">
    <source>
        <dbReference type="EMBL" id="MBD8029647.1"/>
    </source>
</evidence>
<accession>A0A8I0HP76</accession>